<evidence type="ECO:0000313" key="1">
    <source>
        <dbReference type="EMBL" id="KAI7949189.1"/>
    </source>
</evidence>
<comment type="caution">
    <text evidence="1">The sequence shown here is derived from an EMBL/GenBank/DDBJ whole genome shotgun (WGS) entry which is preliminary data.</text>
</comment>
<protein>
    <submittedName>
        <fullName evidence="1">Uncharacterized protein</fullName>
    </submittedName>
</protein>
<organism evidence="1 2">
    <name type="scientific">Puccinia striiformis f. sp. tritici</name>
    <dbReference type="NCBI Taxonomy" id="168172"/>
    <lineage>
        <taxon>Eukaryota</taxon>
        <taxon>Fungi</taxon>
        <taxon>Dikarya</taxon>
        <taxon>Basidiomycota</taxon>
        <taxon>Pucciniomycotina</taxon>
        <taxon>Pucciniomycetes</taxon>
        <taxon>Pucciniales</taxon>
        <taxon>Pucciniaceae</taxon>
        <taxon>Puccinia</taxon>
    </lineage>
</organism>
<accession>A0ACC0E9Z0</accession>
<keyword evidence="2" id="KW-1185">Reference proteome</keyword>
<reference evidence="1 2" key="3">
    <citation type="journal article" date="2022" name="Microbiol. Spectr.">
        <title>Folding features and dynamics of 3D genome architecture in plant fungal pathogens.</title>
        <authorList>
            <person name="Xia C."/>
        </authorList>
    </citation>
    <scope>NUCLEOTIDE SEQUENCE [LARGE SCALE GENOMIC DNA]</scope>
    <source>
        <strain evidence="1 2">93-210</strain>
    </source>
</reference>
<gene>
    <name evidence="1" type="ORF">MJO28_008010</name>
</gene>
<dbReference type="EMBL" id="CM045872">
    <property type="protein sequence ID" value="KAI7949189.1"/>
    <property type="molecule type" value="Genomic_DNA"/>
</dbReference>
<proteinExistence type="predicted"/>
<evidence type="ECO:0000313" key="2">
    <source>
        <dbReference type="Proteomes" id="UP001060170"/>
    </source>
</evidence>
<sequence length="72" mass="7327">MMSTLIRSILALLGILEEPGLPKASFNAVNGGIEPAFDVIAVITSALGTLKLCPTVIGHQSAAGRRTATGGH</sequence>
<reference evidence="2" key="1">
    <citation type="journal article" date="2018" name="BMC Genomics">
        <title>Genomic insights into host adaptation between the wheat stripe rust pathogen (Puccinia striiformis f. sp. tritici) and the barley stripe rust pathogen (Puccinia striiformis f. sp. hordei).</title>
        <authorList>
            <person name="Xia C."/>
            <person name="Wang M."/>
            <person name="Yin C."/>
            <person name="Cornejo O.E."/>
            <person name="Hulbert S.H."/>
            <person name="Chen X."/>
        </authorList>
    </citation>
    <scope>NUCLEOTIDE SEQUENCE [LARGE SCALE GENOMIC DNA]</scope>
    <source>
        <strain evidence="2">93-210</strain>
    </source>
</reference>
<dbReference type="Proteomes" id="UP001060170">
    <property type="component" value="Chromosome 8"/>
</dbReference>
<name>A0ACC0E9Z0_9BASI</name>
<reference evidence="2" key="2">
    <citation type="journal article" date="2018" name="Mol. Plant Microbe Interact.">
        <title>Genome sequence resources for the wheat stripe rust pathogen (Puccinia striiformis f. sp. tritici) and the barley stripe rust pathogen (Puccinia striiformis f. sp. hordei).</title>
        <authorList>
            <person name="Xia C."/>
            <person name="Wang M."/>
            <person name="Yin C."/>
            <person name="Cornejo O.E."/>
            <person name="Hulbert S.H."/>
            <person name="Chen X."/>
        </authorList>
    </citation>
    <scope>NUCLEOTIDE SEQUENCE [LARGE SCALE GENOMIC DNA]</scope>
    <source>
        <strain evidence="2">93-210</strain>
    </source>
</reference>